<evidence type="ECO:0000256" key="1">
    <source>
        <dbReference type="SAM" id="Phobius"/>
    </source>
</evidence>
<dbReference type="InterPro" id="IPR036465">
    <property type="entry name" value="vWFA_dom_sf"/>
</dbReference>
<evidence type="ECO:0000313" key="4">
    <source>
        <dbReference type="EMBL" id="MEC1178735.1"/>
    </source>
</evidence>
<sequence length="581" mass="64855">MGFSQILYSWTAIFPVIVLLYYFFRKKYTDQPVSSTLFWSEIMQETRVSPYLKHLQKNALLYLQLLALLLLMLALMNPYIYKSKIAGSQVVFIVDTSATMLAGKEQATFELHKQEMLSLINDLNGRPITVITTGHAPIAILQQETNVNAIEQAIQALQVTYETAQMPKALDVAQAFIGDASTSVYIFTDALDKMQLPIEKDTVQWIVKGAAKDLKNIAITRFAATTDGKAAMALVQLRNDTKEMQQATLTLYDADNKELVSEKVNIPSKEIVAKTFKDLPVTQTMTAKIDANDDYLVDNTQTALLQTTSAALVVDQSLHQLIQKGFQAIQPNVKMVPALQLADNKDAVIVTNQVALLGQMKKPIILFGRDDTEKFEVAGNISMTNDALFAFSNLKDVYVGALYEGFDSYKTIATVGEEPFIQLSPEGDIIVLADIEDTDWPLHPSFPLFLWSVEQQLLESSSSLGIFAPNEERVVALAQGEWSVYSQDDEFLSTVVNGILTAPIKPDTYVVRSTEEEKRFIVQLQAQERVIEEGTSYTIGALPDNGQEELSKSSIVPWILLLVLLLLVVEWEVQRRRGFTN</sequence>
<dbReference type="Pfam" id="PF07584">
    <property type="entry name" value="BatA"/>
    <property type="match status" value="1"/>
</dbReference>
<gene>
    <name evidence="4" type="ORF">P9B03_09595</name>
</gene>
<keyword evidence="5" id="KW-1185">Reference proteome</keyword>
<comment type="caution">
    <text evidence="4">The sequence shown here is derived from an EMBL/GenBank/DDBJ whole genome shotgun (WGS) entry which is preliminary data.</text>
</comment>
<dbReference type="Proteomes" id="UP001344888">
    <property type="component" value="Unassembled WGS sequence"/>
</dbReference>
<dbReference type="SUPFAM" id="SSF53300">
    <property type="entry name" value="vWA-like"/>
    <property type="match status" value="1"/>
</dbReference>
<reference evidence="4 5" key="1">
    <citation type="submission" date="2023-03" db="EMBL/GenBank/DDBJ databases">
        <title>Bacillus Genome Sequencing.</title>
        <authorList>
            <person name="Dunlap C."/>
        </authorList>
    </citation>
    <scope>NUCLEOTIDE SEQUENCE [LARGE SCALE GENOMIC DNA]</scope>
    <source>
        <strain evidence="4 5">B-59205</strain>
    </source>
</reference>
<dbReference type="PANTHER" id="PTHR37464:SF1">
    <property type="entry name" value="BLL2463 PROTEIN"/>
    <property type="match status" value="1"/>
</dbReference>
<dbReference type="InterPro" id="IPR024163">
    <property type="entry name" value="Aerotolerance_reg_N"/>
</dbReference>
<keyword evidence="1" id="KW-0472">Membrane</keyword>
<organism evidence="4 5">
    <name type="scientific">Metasolibacillus meyeri</name>
    <dbReference type="NCBI Taxonomy" id="1071052"/>
    <lineage>
        <taxon>Bacteria</taxon>
        <taxon>Bacillati</taxon>
        <taxon>Bacillota</taxon>
        <taxon>Bacilli</taxon>
        <taxon>Bacillales</taxon>
        <taxon>Caryophanaceae</taxon>
        <taxon>Metasolibacillus</taxon>
    </lineage>
</organism>
<keyword evidence="1" id="KW-0812">Transmembrane</keyword>
<evidence type="ECO:0000313" key="5">
    <source>
        <dbReference type="Proteomes" id="UP001344888"/>
    </source>
</evidence>
<feature type="transmembrane region" description="Helical" evidence="1">
    <location>
        <begin position="6"/>
        <end position="24"/>
    </location>
</feature>
<evidence type="ECO:0000259" key="3">
    <source>
        <dbReference type="Pfam" id="PF13519"/>
    </source>
</evidence>
<dbReference type="AlphaFoldDB" id="A0AAW9NVX1"/>
<dbReference type="EMBL" id="JARSFG010000013">
    <property type="protein sequence ID" value="MEC1178735.1"/>
    <property type="molecule type" value="Genomic_DNA"/>
</dbReference>
<feature type="domain" description="Aerotolerance regulator N-terminal" evidence="2">
    <location>
        <begin position="7"/>
        <end position="78"/>
    </location>
</feature>
<dbReference type="InterPro" id="IPR002035">
    <property type="entry name" value="VWF_A"/>
</dbReference>
<feature type="transmembrane region" description="Helical" evidence="1">
    <location>
        <begin position="59"/>
        <end position="81"/>
    </location>
</feature>
<accession>A0AAW9NVX1</accession>
<evidence type="ECO:0000259" key="2">
    <source>
        <dbReference type="Pfam" id="PF07584"/>
    </source>
</evidence>
<keyword evidence="1" id="KW-1133">Transmembrane helix</keyword>
<feature type="transmembrane region" description="Helical" evidence="1">
    <location>
        <begin position="555"/>
        <end position="573"/>
    </location>
</feature>
<dbReference type="Gene3D" id="3.40.50.410">
    <property type="entry name" value="von Willebrand factor, type A domain"/>
    <property type="match status" value="1"/>
</dbReference>
<proteinExistence type="predicted"/>
<feature type="domain" description="VWFA" evidence="3">
    <location>
        <begin position="90"/>
        <end position="190"/>
    </location>
</feature>
<dbReference type="PANTHER" id="PTHR37464">
    <property type="entry name" value="BLL2463 PROTEIN"/>
    <property type="match status" value="1"/>
</dbReference>
<dbReference type="RefSeq" id="WP_326123204.1">
    <property type="nucleotide sequence ID" value="NZ_JARSFG010000013.1"/>
</dbReference>
<name>A0AAW9NVX1_9BACL</name>
<protein>
    <submittedName>
        <fullName evidence="4">BatA domain-containing protein</fullName>
    </submittedName>
</protein>
<dbReference type="Pfam" id="PF13519">
    <property type="entry name" value="VWA_2"/>
    <property type="match status" value="1"/>
</dbReference>